<protein>
    <submittedName>
        <fullName evidence="1">Uncharacterized protein</fullName>
    </submittedName>
</protein>
<organism evidence="1 2">
    <name type="scientific">Mycena sanguinolenta</name>
    <dbReference type="NCBI Taxonomy" id="230812"/>
    <lineage>
        <taxon>Eukaryota</taxon>
        <taxon>Fungi</taxon>
        <taxon>Dikarya</taxon>
        <taxon>Basidiomycota</taxon>
        <taxon>Agaricomycotina</taxon>
        <taxon>Agaricomycetes</taxon>
        <taxon>Agaricomycetidae</taxon>
        <taxon>Agaricales</taxon>
        <taxon>Marasmiineae</taxon>
        <taxon>Mycenaceae</taxon>
        <taxon>Mycena</taxon>
    </lineage>
</organism>
<keyword evidence="2" id="KW-1185">Reference proteome</keyword>
<gene>
    <name evidence="1" type="ORF">MSAN_02269300</name>
</gene>
<name>A0A8H6XAF7_9AGAR</name>
<dbReference type="Proteomes" id="UP000623467">
    <property type="component" value="Unassembled WGS sequence"/>
</dbReference>
<comment type="caution">
    <text evidence="1">The sequence shown here is derived from an EMBL/GenBank/DDBJ whole genome shotgun (WGS) entry which is preliminary data.</text>
</comment>
<proteinExistence type="predicted"/>
<dbReference type="EMBL" id="JACAZH010000034">
    <property type="protein sequence ID" value="KAF7337427.1"/>
    <property type="molecule type" value="Genomic_DNA"/>
</dbReference>
<reference evidence="1" key="1">
    <citation type="submission" date="2020-05" db="EMBL/GenBank/DDBJ databases">
        <title>Mycena genomes resolve the evolution of fungal bioluminescence.</title>
        <authorList>
            <person name="Tsai I.J."/>
        </authorList>
    </citation>
    <scope>NUCLEOTIDE SEQUENCE</scope>
    <source>
        <strain evidence="1">160909Yilan</strain>
    </source>
</reference>
<dbReference type="AlphaFoldDB" id="A0A8H6XAF7"/>
<evidence type="ECO:0000313" key="2">
    <source>
        <dbReference type="Proteomes" id="UP000623467"/>
    </source>
</evidence>
<accession>A0A8H6XAF7</accession>
<evidence type="ECO:0000313" key="1">
    <source>
        <dbReference type="EMBL" id="KAF7337427.1"/>
    </source>
</evidence>
<sequence length="146" mass="16413">MRTARGIFVLGPGACPRVSGRMGRGGDMKGGREWLDGLREREQGRLAHADDAYSIHRPRDSRYVILPPWFLKFDEKCKRGNLEESYPTLAPSVGSTRGSCTRGSLFAPVAKDARPIRARGSCHTNMQRRLYALRRAGWQAGRRRLS</sequence>